<sequence>MRILLVSDIHSNLVALEAVLQAVGSFDELWCLGDTIGYGPRPNECAALIREHATITITGNHDLACLGKIDLRDFNPEARKANQWNGQQLLPEHRAWLEELEPTTIVDREIMLAHGSPREPVWEYLLAPETASANFELFTQQLCFIGHSHVQLGFRQRHGFDRVERFFPDLLRVPPRNNVIDLSSNCRFFINPGSVGQPRDQDPRAAYAIFDPSAGTLTFARVEYEITRTQRDMVEAGLPGPLIRRLEYGM</sequence>
<dbReference type="Gene3D" id="3.60.21.10">
    <property type="match status" value="1"/>
</dbReference>
<organism evidence="3 4">
    <name type="scientific">Candidatus Chloroploca asiatica</name>
    <dbReference type="NCBI Taxonomy" id="1506545"/>
    <lineage>
        <taxon>Bacteria</taxon>
        <taxon>Bacillati</taxon>
        <taxon>Chloroflexota</taxon>
        <taxon>Chloroflexia</taxon>
        <taxon>Chloroflexales</taxon>
        <taxon>Chloroflexineae</taxon>
        <taxon>Oscillochloridaceae</taxon>
        <taxon>Candidatus Chloroploca</taxon>
    </lineage>
</organism>
<accession>A0A2H3KFN5</accession>
<dbReference type="PIRSF" id="PIRSF000883">
    <property type="entry name" value="Pesterase_MJ0912"/>
    <property type="match status" value="1"/>
</dbReference>
<dbReference type="GO" id="GO:0016791">
    <property type="term" value="F:phosphatase activity"/>
    <property type="evidence" value="ECO:0007669"/>
    <property type="project" value="TreeGrafter"/>
</dbReference>
<proteinExistence type="inferred from homology"/>
<reference evidence="3 4" key="1">
    <citation type="submission" date="2016-05" db="EMBL/GenBank/DDBJ databases">
        <authorList>
            <person name="Lavstsen T."/>
            <person name="Jespersen J.S."/>
        </authorList>
    </citation>
    <scope>NUCLEOTIDE SEQUENCE [LARGE SCALE GENOMIC DNA]</scope>
    <source>
        <strain evidence="3 4">B7-9</strain>
    </source>
</reference>
<evidence type="ECO:0000313" key="3">
    <source>
        <dbReference type="EMBL" id="PDV96505.1"/>
    </source>
</evidence>
<dbReference type="InterPro" id="IPR029052">
    <property type="entry name" value="Metallo-depent_PP-like"/>
</dbReference>
<feature type="domain" description="Calcineurin-like phosphoesterase" evidence="2">
    <location>
        <begin position="1"/>
        <end position="212"/>
    </location>
</feature>
<dbReference type="SUPFAM" id="SSF56300">
    <property type="entry name" value="Metallo-dependent phosphatases"/>
    <property type="match status" value="1"/>
</dbReference>
<dbReference type="InterPro" id="IPR024654">
    <property type="entry name" value="Calcineurin-like_PHP_lpxH"/>
</dbReference>
<dbReference type="Pfam" id="PF12850">
    <property type="entry name" value="Metallophos_2"/>
    <property type="match status" value="1"/>
</dbReference>
<comment type="similarity">
    <text evidence="1">Belongs to the metallophosphoesterase superfamily. YfcE family.</text>
</comment>
<dbReference type="InterPro" id="IPR011152">
    <property type="entry name" value="Pesterase_MJ0912"/>
</dbReference>
<keyword evidence="4" id="KW-1185">Reference proteome</keyword>
<evidence type="ECO:0000256" key="1">
    <source>
        <dbReference type="ARBA" id="ARBA00008950"/>
    </source>
</evidence>
<dbReference type="InterPro" id="IPR050126">
    <property type="entry name" value="Ap4A_hydrolase"/>
</dbReference>
<comment type="caution">
    <text evidence="3">The sequence shown here is derived from an EMBL/GenBank/DDBJ whole genome shotgun (WGS) entry which is preliminary data.</text>
</comment>
<protein>
    <submittedName>
        <fullName evidence="3">Metallophosphoesterase</fullName>
    </submittedName>
</protein>
<dbReference type="OrthoDB" id="9800565at2"/>
<gene>
    <name evidence="3" type="ORF">A9Q02_20805</name>
</gene>
<evidence type="ECO:0000313" key="4">
    <source>
        <dbReference type="Proteomes" id="UP000220922"/>
    </source>
</evidence>
<evidence type="ECO:0000259" key="2">
    <source>
        <dbReference type="Pfam" id="PF12850"/>
    </source>
</evidence>
<dbReference type="EMBL" id="LYXE01000193">
    <property type="protein sequence ID" value="PDV96505.1"/>
    <property type="molecule type" value="Genomic_DNA"/>
</dbReference>
<dbReference type="PANTHER" id="PTHR42850">
    <property type="entry name" value="METALLOPHOSPHOESTERASE"/>
    <property type="match status" value="1"/>
</dbReference>
<dbReference type="PANTHER" id="PTHR42850:SF2">
    <property type="entry name" value="BLL5683 PROTEIN"/>
    <property type="match status" value="1"/>
</dbReference>
<dbReference type="GO" id="GO:0005737">
    <property type="term" value="C:cytoplasm"/>
    <property type="evidence" value="ECO:0007669"/>
    <property type="project" value="TreeGrafter"/>
</dbReference>
<dbReference type="Proteomes" id="UP000220922">
    <property type="component" value="Unassembled WGS sequence"/>
</dbReference>
<name>A0A2H3KFN5_9CHLR</name>
<dbReference type="AlphaFoldDB" id="A0A2H3KFN5"/>
<dbReference type="RefSeq" id="WP_097655406.1">
    <property type="nucleotide sequence ID" value="NZ_LYXE01000193.1"/>
</dbReference>